<organism evidence="1 2">
    <name type="scientific">Prescottella agglutinans</name>
    <dbReference type="NCBI Taxonomy" id="1644129"/>
    <lineage>
        <taxon>Bacteria</taxon>
        <taxon>Bacillati</taxon>
        <taxon>Actinomycetota</taxon>
        <taxon>Actinomycetes</taxon>
        <taxon>Mycobacteriales</taxon>
        <taxon>Nocardiaceae</taxon>
        <taxon>Prescottella</taxon>
    </lineage>
</organism>
<evidence type="ECO:0000313" key="2">
    <source>
        <dbReference type="Proteomes" id="UP001160334"/>
    </source>
</evidence>
<dbReference type="RefSeq" id="WP_280764225.1">
    <property type="nucleotide sequence ID" value="NZ_JARXVC010000038.1"/>
</dbReference>
<dbReference type="EMBL" id="JARXVC010000038">
    <property type="protein sequence ID" value="MDH6285075.1"/>
    <property type="molecule type" value="Genomic_DNA"/>
</dbReference>
<dbReference type="Proteomes" id="UP001160334">
    <property type="component" value="Unassembled WGS sequence"/>
</dbReference>
<name>A0ABT6ML85_9NOCA</name>
<keyword evidence="2" id="KW-1185">Reference proteome</keyword>
<evidence type="ECO:0000313" key="1">
    <source>
        <dbReference type="EMBL" id="MDH6285075.1"/>
    </source>
</evidence>
<sequence length="109" mass="12025">MTAPGLDGWTESFPESPVLRRLPVPTDVVVDISGVFPAGPGFTRADQLPLRIRTCAVQLESRMFATLHSWLRVANGKWIAQVCIPATAPNERSSVDLWRWVDGASVQPR</sequence>
<proteinExistence type="predicted"/>
<gene>
    <name evidence="1" type="ORF">M2280_006339</name>
</gene>
<comment type="caution">
    <text evidence="1">The sequence shown here is derived from an EMBL/GenBank/DDBJ whole genome shotgun (WGS) entry which is preliminary data.</text>
</comment>
<accession>A0ABT6ML85</accession>
<protein>
    <submittedName>
        <fullName evidence="1">Uncharacterized protein</fullName>
    </submittedName>
</protein>
<reference evidence="1 2" key="1">
    <citation type="submission" date="2023-04" db="EMBL/GenBank/DDBJ databases">
        <title>Forest soil microbial communities from Buena Vista Peninsula, Colon Province, Panama.</title>
        <authorList>
            <person name="Bouskill N."/>
        </authorList>
    </citation>
    <scope>NUCLEOTIDE SEQUENCE [LARGE SCALE GENOMIC DNA]</scope>
    <source>
        <strain evidence="1 2">CFH S0262</strain>
    </source>
</reference>